<sequence length="110" mass="12931">MDEKQKFLLYNDNDDTLDASSKRRMAVEIALDLIRHEAMCGSSRNSLDSNLRHLSDFADFIQEALRGGEHEDLRGSEREDLRDSERENLRGREREDLRGRERETSRGRQH</sequence>
<keyword evidence="3" id="KW-1185">Reference proteome</keyword>
<dbReference type="STRING" id="157910.SAMN05445850_7154"/>
<proteinExistence type="predicted"/>
<gene>
    <name evidence="2" type="ORF">SAMN05445850_7154</name>
</gene>
<evidence type="ECO:0000313" key="3">
    <source>
        <dbReference type="Proteomes" id="UP000199365"/>
    </source>
</evidence>
<evidence type="ECO:0000256" key="1">
    <source>
        <dbReference type="SAM" id="MobiDB-lite"/>
    </source>
</evidence>
<protein>
    <submittedName>
        <fullName evidence="2">Uncharacterized protein</fullName>
    </submittedName>
</protein>
<accession>A0A1H1KEE1</accession>
<name>A0A1H1KEE1_9BURK</name>
<organism evidence="2 3">
    <name type="scientific">Paraburkholderia tuberum</name>
    <dbReference type="NCBI Taxonomy" id="157910"/>
    <lineage>
        <taxon>Bacteria</taxon>
        <taxon>Pseudomonadati</taxon>
        <taxon>Pseudomonadota</taxon>
        <taxon>Betaproteobacteria</taxon>
        <taxon>Burkholderiales</taxon>
        <taxon>Burkholderiaceae</taxon>
        <taxon>Paraburkholderia</taxon>
    </lineage>
</organism>
<evidence type="ECO:0000313" key="2">
    <source>
        <dbReference type="EMBL" id="SDR60145.1"/>
    </source>
</evidence>
<feature type="region of interest" description="Disordered" evidence="1">
    <location>
        <begin position="68"/>
        <end position="110"/>
    </location>
</feature>
<dbReference type="Proteomes" id="UP000199365">
    <property type="component" value="Unassembled WGS sequence"/>
</dbReference>
<dbReference type="EMBL" id="FNKX01000003">
    <property type="protein sequence ID" value="SDR60145.1"/>
    <property type="molecule type" value="Genomic_DNA"/>
</dbReference>
<reference evidence="3" key="1">
    <citation type="submission" date="2016-10" db="EMBL/GenBank/DDBJ databases">
        <authorList>
            <person name="Varghese N."/>
            <person name="Submissions S."/>
        </authorList>
    </citation>
    <scope>NUCLEOTIDE SEQUENCE [LARGE SCALE GENOMIC DNA]</scope>
    <source>
        <strain evidence="3">DUS833</strain>
    </source>
</reference>
<dbReference type="AlphaFoldDB" id="A0A1H1KEE1"/>